<reference evidence="2 3" key="1">
    <citation type="submission" date="2018-08" db="EMBL/GenBank/DDBJ databases">
        <title>A genome reference for cultivated species of the human gut microbiota.</title>
        <authorList>
            <person name="Zou Y."/>
            <person name="Xue W."/>
            <person name="Luo G."/>
        </authorList>
    </citation>
    <scope>NUCLEOTIDE SEQUENCE [LARGE SCALE GENOMIC DNA]</scope>
    <source>
        <strain evidence="2 3">AF45-17</strain>
    </source>
</reference>
<sequence length="61" mass="7541">MQKKENRTLVLRREVWYTIISRKDRLCHEKIRNQRKDFLHKLSYEMAEAYDVVAVEDIDMK</sequence>
<accession>A0A3E2THV3</accession>
<name>A0A3E2THV3_9FIRM</name>
<proteinExistence type="predicted"/>
<feature type="domain" description="Probable transposase IS891/IS1136/IS1341" evidence="1">
    <location>
        <begin position="17"/>
        <end position="60"/>
    </location>
</feature>
<dbReference type="Proteomes" id="UP000260773">
    <property type="component" value="Unassembled WGS sequence"/>
</dbReference>
<dbReference type="EMBL" id="QVEP01000041">
    <property type="protein sequence ID" value="RGB76121.1"/>
    <property type="molecule type" value="Genomic_DNA"/>
</dbReference>
<comment type="caution">
    <text evidence="2">The sequence shown here is derived from an EMBL/GenBank/DDBJ whole genome shotgun (WGS) entry which is preliminary data.</text>
</comment>
<organism evidence="2 3">
    <name type="scientific">Coprococcus catus</name>
    <dbReference type="NCBI Taxonomy" id="116085"/>
    <lineage>
        <taxon>Bacteria</taxon>
        <taxon>Bacillati</taxon>
        <taxon>Bacillota</taxon>
        <taxon>Clostridia</taxon>
        <taxon>Lachnospirales</taxon>
        <taxon>Lachnospiraceae</taxon>
        <taxon>Coprococcus</taxon>
    </lineage>
</organism>
<dbReference type="Pfam" id="PF01385">
    <property type="entry name" value="OrfB_IS605"/>
    <property type="match status" value="1"/>
</dbReference>
<protein>
    <submittedName>
        <fullName evidence="2">Transposase</fullName>
    </submittedName>
</protein>
<evidence type="ECO:0000259" key="1">
    <source>
        <dbReference type="Pfam" id="PF01385"/>
    </source>
</evidence>
<gene>
    <name evidence="2" type="ORF">DW070_13320</name>
</gene>
<dbReference type="InterPro" id="IPR001959">
    <property type="entry name" value="Transposase"/>
</dbReference>
<feature type="non-terminal residue" evidence="2">
    <location>
        <position position="61"/>
    </location>
</feature>
<dbReference type="AlphaFoldDB" id="A0A3E2THV3"/>
<evidence type="ECO:0000313" key="2">
    <source>
        <dbReference type="EMBL" id="RGB76121.1"/>
    </source>
</evidence>
<evidence type="ECO:0000313" key="3">
    <source>
        <dbReference type="Proteomes" id="UP000260773"/>
    </source>
</evidence>